<evidence type="ECO:0000256" key="6">
    <source>
        <dbReference type="SAM" id="MobiDB-lite"/>
    </source>
</evidence>
<reference evidence="10" key="2">
    <citation type="submission" date="2020-09" db="EMBL/GenBank/DDBJ databases">
        <authorList>
            <person name="Sun Q."/>
            <person name="Ohkuma M."/>
        </authorList>
    </citation>
    <scope>NUCLEOTIDE SEQUENCE</scope>
    <source>
        <strain evidence="10">JCM 17251</strain>
    </source>
</reference>
<keyword evidence="3" id="KW-0964">Secreted</keyword>
<comment type="caution">
    <text evidence="10">The sequence shown here is derived from an EMBL/GenBank/DDBJ whole genome shotgun (WGS) entry which is preliminary data.</text>
</comment>
<evidence type="ECO:0000256" key="2">
    <source>
        <dbReference type="ARBA" id="ARBA00022512"/>
    </source>
</evidence>
<sequence length="213" mass="22285">MKFRFPLGMLLAAIIFILVATPVSAQIADGTYQVPYEMKEKSSDNTSIADGYFVSPATLTVENGVQTITLTVTGSNYIKSLSTPAGAVSVVNEDTANETRTVSFRVDGDLTAPLNMDMHIVVPDLYDTVHTARAVFNVSGLPQAGAAASTDAGETATPGDTSSATDEAPATDGGEAVENPKTGENTPIGLYAVLLLVSGVALITIWKFRPARN</sequence>
<dbReference type="InterPro" id="IPR037250">
    <property type="entry name" value="NEAT_dom_sf"/>
</dbReference>
<keyword evidence="5" id="KW-0572">Peptidoglycan-anchor</keyword>
<dbReference type="AlphaFoldDB" id="A0A918D087"/>
<dbReference type="RefSeq" id="WP_188856335.1">
    <property type="nucleotide sequence ID" value="NZ_BMOS01000005.1"/>
</dbReference>
<proteinExistence type="predicted"/>
<feature type="chain" id="PRO_5037342485" evidence="8">
    <location>
        <begin position="26"/>
        <end position="213"/>
    </location>
</feature>
<keyword evidence="7" id="KW-0812">Transmembrane</keyword>
<evidence type="ECO:0000256" key="7">
    <source>
        <dbReference type="SAM" id="Phobius"/>
    </source>
</evidence>
<keyword evidence="11" id="KW-1185">Reference proteome</keyword>
<dbReference type="CDD" id="cd06920">
    <property type="entry name" value="NEAT"/>
    <property type="match status" value="1"/>
</dbReference>
<dbReference type="Gene3D" id="2.60.40.1850">
    <property type="match status" value="1"/>
</dbReference>
<reference evidence="10" key="1">
    <citation type="journal article" date="2014" name="Int. J. Syst. Evol. Microbiol.">
        <title>Complete genome sequence of Corynebacterium casei LMG S-19264T (=DSM 44701T), isolated from a smear-ripened cheese.</title>
        <authorList>
            <consortium name="US DOE Joint Genome Institute (JGI-PGF)"/>
            <person name="Walter F."/>
            <person name="Albersmeier A."/>
            <person name="Kalinowski J."/>
            <person name="Ruckert C."/>
        </authorList>
    </citation>
    <scope>NUCLEOTIDE SEQUENCE</scope>
    <source>
        <strain evidence="10">JCM 17251</strain>
    </source>
</reference>
<dbReference type="InterPro" id="IPR050436">
    <property type="entry name" value="IsdA"/>
</dbReference>
<organism evidence="10 11">
    <name type="scientific">Oceanobacillus indicireducens</name>
    <dbReference type="NCBI Taxonomy" id="1004261"/>
    <lineage>
        <taxon>Bacteria</taxon>
        <taxon>Bacillati</taxon>
        <taxon>Bacillota</taxon>
        <taxon>Bacilli</taxon>
        <taxon>Bacillales</taxon>
        <taxon>Bacillaceae</taxon>
        <taxon>Oceanobacillus</taxon>
    </lineage>
</organism>
<dbReference type="NCBIfam" id="TIGR03063">
    <property type="entry name" value="srtB_target"/>
    <property type="match status" value="1"/>
</dbReference>
<evidence type="ECO:0000313" key="11">
    <source>
        <dbReference type="Proteomes" id="UP000624041"/>
    </source>
</evidence>
<keyword evidence="7" id="KW-0472">Membrane</keyword>
<dbReference type="SUPFAM" id="SSF158911">
    <property type="entry name" value="NEAT domain-like"/>
    <property type="match status" value="1"/>
</dbReference>
<comment type="subcellular location">
    <subcellularLocation>
        <location evidence="1">Secreted</location>
        <location evidence="1">Cell wall</location>
        <topology evidence="1">Peptidoglycan-anchor</topology>
    </subcellularLocation>
</comment>
<protein>
    <submittedName>
        <fullName evidence="10">Heme uptake protein IsdC</fullName>
    </submittedName>
</protein>
<evidence type="ECO:0000256" key="8">
    <source>
        <dbReference type="SAM" id="SignalP"/>
    </source>
</evidence>
<evidence type="ECO:0000259" key="9">
    <source>
        <dbReference type="PROSITE" id="PS50978"/>
    </source>
</evidence>
<gene>
    <name evidence="10" type="ORF">GCM10007971_09750</name>
</gene>
<feature type="signal peptide" evidence="8">
    <location>
        <begin position="1"/>
        <end position="25"/>
    </location>
</feature>
<feature type="transmembrane region" description="Helical" evidence="7">
    <location>
        <begin position="188"/>
        <end position="208"/>
    </location>
</feature>
<feature type="region of interest" description="Disordered" evidence="6">
    <location>
        <begin position="147"/>
        <end position="183"/>
    </location>
</feature>
<dbReference type="Proteomes" id="UP000624041">
    <property type="component" value="Unassembled WGS sequence"/>
</dbReference>
<dbReference type="EMBL" id="BMOS01000005">
    <property type="protein sequence ID" value="GGN53355.1"/>
    <property type="molecule type" value="Genomic_DNA"/>
</dbReference>
<dbReference type="InterPro" id="IPR006635">
    <property type="entry name" value="NEAT_dom"/>
</dbReference>
<evidence type="ECO:0000256" key="3">
    <source>
        <dbReference type="ARBA" id="ARBA00022525"/>
    </source>
</evidence>
<evidence type="ECO:0000313" key="10">
    <source>
        <dbReference type="EMBL" id="GGN53355.1"/>
    </source>
</evidence>
<dbReference type="Pfam" id="PF05031">
    <property type="entry name" value="NEAT"/>
    <property type="match status" value="1"/>
</dbReference>
<evidence type="ECO:0000256" key="1">
    <source>
        <dbReference type="ARBA" id="ARBA00004168"/>
    </source>
</evidence>
<dbReference type="PROSITE" id="PS50978">
    <property type="entry name" value="NEAT"/>
    <property type="match status" value="1"/>
</dbReference>
<evidence type="ECO:0000256" key="5">
    <source>
        <dbReference type="ARBA" id="ARBA00023088"/>
    </source>
</evidence>
<dbReference type="InterPro" id="IPR017502">
    <property type="entry name" value="Sortase_SrtB_target"/>
</dbReference>
<keyword evidence="4 8" id="KW-0732">Signal</keyword>
<evidence type="ECO:0000256" key="4">
    <source>
        <dbReference type="ARBA" id="ARBA00022729"/>
    </source>
</evidence>
<keyword evidence="2" id="KW-0134">Cell wall</keyword>
<name>A0A918D087_9BACI</name>
<dbReference type="SMART" id="SM00725">
    <property type="entry name" value="NEAT"/>
    <property type="match status" value="1"/>
</dbReference>
<feature type="domain" description="NEAT" evidence="9">
    <location>
        <begin position="27"/>
        <end position="148"/>
    </location>
</feature>
<dbReference type="PANTHER" id="PTHR37824">
    <property type="entry name" value="IRON-REGULATED SURFACE DETERMINANT PROTEIN C"/>
    <property type="match status" value="1"/>
</dbReference>
<keyword evidence="7" id="KW-1133">Transmembrane helix</keyword>
<dbReference type="PANTHER" id="PTHR37824:SF1">
    <property type="entry name" value="IRON-REGULATED SURFACE DETERMINANT PROTEIN C"/>
    <property type="match status" value="1"/>
</dbReference>
<accession>A0A918D087</accession>